<feature type="transmembrane region" description="Helical" evidence="9">
    <location>
        <begin position="602"/>
        <end position="619"/>
    </location>
</feature>
<evidence type="ECO:0008006" key="12">
    <source>
        <dbReference type="Google" id="ProtNLM"/>
    </source>
</evidence>
<dbReference type="GeneID" id="19971153"/>
<evidence type="ECO:0000313" key="11">
    <source>
        <dbReference type="Proteomes" id="UP000030752"/>
    </source>
</evidence>
<feature type="compositionally biased region" description="Polar residues" evidence="8">
    <location>
        <begin position="106"/>
        <end position="122"/>
    </location>
</feature>
<evidence type="ECO:0000256" key="6">
    <source>
        <dbReference type="ARBA" id="ARBA00022989"/>
    </source>
</evidence>
<dbReference type="GO" id="GO:0000287">
    <property type="term" value="F:magnesium ion binding"/>
    <property type="evidence" value="ECO:0007669"/>
    <property type="project" value="TreeGrafter"/>
</dbReference>
<dbReference type="VEuPathDB" id="FungiDB:HMPREF1541_03814"/>
<dbReference type="InterPro" id="IPR002523">
    <property type="entry name" value="MgTranspt_CorA/ZnTranspt_ZntB"/>
</dbReference>
<evidence type="ECO:0000256" key="5">
    <source>
        <dbReference type="ARBA" id="ARBA00022692"/>
    </source>
</evidence>
<proteinExistence type="inferred from homology"/>
<feature type="region of interest" description="Disordered" evidence="8">
    <location>
        <begin position="285"/>
        <end position="314"/>
    </location>
</feature>
<feature type="region of interest" description="Disordered" evidence="8">
    <location>
        <begin position="228"/>
        <end position="265"/>
    </location>
</feature>
<evidence type="ECO:0000313" key="10">
    <source>
        <dbReference type="EMBL" id="ETN41875.1"/>
    </source>
</evidence>
<accession>W2RZX5</accession>
<dbReference type="EMBL" id="KB822719">
    <property type="protein sequence ID" value="ETN41875.1"/>
    <property type="molecule type" value="Genomic_DNA"/>
</dbReference>
<dbReference type="SUPFAM" id="SSF144083">
    <property type="entry name" value="Magnesium transport protein CorA, transmembrane region"/>
    <property type="match status" value="1"/>
</dbReference>
<dbReference type="STRING" id="1220924.W2RZX5"/>
<dbReference type="HOGENOM" id="CLU_015119_2_0_1"/>
<dbReference type="PANTHER" id="PTHR46494">
    <property type="entry name" value="CORA FAMILY METAL ION TRANSPORTER (EUROFUNG)"/>
    <property type="match status" value="1"/>
</dbReference>
<comment type="similarity">
    <text evidence="2">Belongs to the CorA metal ion transporter (MIT) (TC 1.A.35) family.</text>
</comment>
<evidence type="ECO:0000256" key="9">
    <source>
        <dbReference type="SAM" id="Phobius"/>
    </source>
</evidence>
<dbReference type="RefSeq" id="XP_008716384.1">
    <property type="nucleotide sequence ID" value="XM_008718162.1"/>
</dbReference>
<evidence type="ECO:0000256" key="4">
    <source>
        <dbReference type="ARBA" id="ARBA00022475"/>
    </source>
</evidence>
<keyword evidence="6 9" id="KW-1133">Transmembrane helix</keyword>
<dbReference type="GO" id="GO:0015095">
    <property type="term" value="F:magnesium ion transmembrane transporter activity"/>
    <property type="evidence" value="ECO:0007669"/>
    <property type="project" value="TreeGrafter"/>
</dbReference>
<feature type="compositionally biased region" description="Acidic residues" evidence="8">
    <location>
        <begin position="228"/>
        <end position="243"/>
    </location>
</feature>
<keyword evidence="7 9" id="KW-0472">Membrane</keyword>
<feature type="compositionally biased region" description="Basic and acidic residues" evidence="8">
    <location>
        <begin position="1"/>
        <end position="10"/>
    </location>
</feature>
<dbReference type="PANTHER" id="PTHR46494:SF1">
    <property type="entry name" value="CORA FAMILY METAL ION TRANSPORTER (EUROFUNG)"/>
    <property type="match status" value="1"/>
</dbReference>
<evidence type="ECO:0000256" key="8">
    <source>
        <dbReference type="SAM" id="MobiDB-lite"/>
    </source>
</evidence>
<dbReference type="GO" id="GO:0015087">
    <property type="term" value="F:cobalt ion transmembrane transporter activity"/>
    <property type="evidence" value="ECO:0007669"/>
    <property type="project" value="TreeGrafter"/>
</dbReference>
<protein>
    <recommendedName>
        <fullName evidence="12">Magnesium and cobalt transporter CorA</fullName>
    </recommendedName>
</protein>
<organism evidence="10 11">
    <name type="scientific">Cyphellophora europaea (strain CBS 101466)</name>
    <name type="common">Phialophora europaea</name>
    <dbReference type="NCBI Taxonomy" id="1220924"/>
    <lineage>
        <taxon>Eukaryota</taxon>
        <taxon>Fungi</taxon>
        <taxon>Dikarya</taxon>
        <taxon>Ascomycota</taxon>
        <taxon>Pezizomycotina</taxon>
        <taxon>Eurotiomycetes</taxon>
        <taxon>Chaetothyriomycetidae</taxon>
        <taxon>Chaetothyriales</taxon>
        <taxon>Cyphellophoraceae</taxon>
        <taxon>Cyphellophora</taxon>
    </lineage>
</organism>
<dbReference type="SUPFAM" id="SSF143865">
    <property type="entry name" value="CorA soluble domain-like"/>
    <property type="match status" value="1"/>
</dbReference>
<keyword evidence="11" id="KW-1185">Reference proteome</keyword>
<feature type="transmembrane region" description="Helical" evidence="9">
    <location>
        <begin position="569"/>
        <end position="590"/>
    </location>
</feature>
<dbReference type="InParanoid" id="W2RZX5"/>
<dbReference type="Proteomes" id="UP000030752">
    <property type="component" value="Unassembled WGS sequence"/>
</dbReference>
<reference evidence="10 11" key="1">
    <citation type="submission" date="2013-03" db="EMBL/GenBank/DDBJ databases">
        <title>The Genome Sequence of Phialophora europaea CBS 101466.</title>
        <authorList>
            <consortium name="The Broad Institute Genomics Platform"/>
            <person name="Cuomo C."/>
            <person name="de Hoog S."/>
            <person name="Gorbushina A."/>
            <person name="Walker B."/>
            <person name="Young S.K."/>
            <person name="Zeng Q."/>
            <person name="Gargeya S."/>
            <person name="Fitzgerald M."/>
            <person name="Haas B."/>
            <person name="Abouelleil A."/>
            <person name="Allen A.W."/>
            <person name="Alvarado L."/>
            <person name="Arachchi H.M."/>
            <person name="Berlin A.M."/>
            <person name="Chapman S.B."/>
            <person name="Gainer-Dewar J."/>
            <person name="Goldberg J."/>
            <person name="Griggs A."/>
            <person name="Gujja S."/>
            <person name="Hansen M."/>
            <person name="Howarth C."/>
            <person name="Imamovic A."/>
            <person name="Ireland A."/>
            <person name="Larimer J."/>
            <person name="McCowan C."/>
            <person name="Murphy C."/>
            <person name="Pearson M."/>
            <person name="Poon T.W."/>
            <person name="Priest M."/>
            <person name="Roberts A."/>
            <person name="Saif S."/>
            <person name="Shea T."/>
            <person name="Sisk P."/>
            <person name="Sykes S."/>
            <person name="Wortman J."/>
            <person name="Nusbaum C."/>
            <person name="Birren B."/>
        </authorList>
    </citation>
    <scope>NUCLEOTIDE SEQUENCE [LARGE SCALE GENOMIC DNA]</scope>
    <source>
        <strain evidence="10 11">CBS 101466</strain>
    </source>
</reference>
<dbReference type="Pfam" id="PF01544">
    <property type="entry name" value="CorA"/>
    <property type="match status" value="1"/>
</dbReference>
<feature type="region of interest" description="Disordered" evidence="8">
    <location>
        <begin position="1"/>
        <end position="122"/>
    </location>
</feature>
<dbReference type="GO" id="GO:0005886">
    <property type="term" value="C:plasma membrane"/>
    <property type="evidence" value="ECO:0007669"/>
    <property type="project" value="UniProtKB-SubCell"/>
</dbReference>
<sequence>MPSHKNDEFGARPSADTTPDAPPVEILDRTDDHPPRPRVQILEPSVSTAQQDGQSDSPSPKMVQRSETTFSKVSVRKRGRTATNLAAGYGDGTGSTTSYRPGSEPGLNTTDPAPPYSNTDTSPSHFPIQQCGITVVDYSADRVTTTELDNTDLADFLDQPMPEWCKVRWINCDGLSWDVVRILANYRGLHRLAIEDLMTDKNRSKVDWYNDHTYMVLPLQKLVNLVDPDDEDQESDSDVDEEAGGTLSRELSADAEKKRRKRSIRHLKQKRGPVRILWNEMVKGQSKAEGSSGKREHHQRRQMGGLTPTGNFNRRKSEIPWKRRSWRSLQRYHSAANMDRVEFMERHATLRSRGLLVSVEQVSIFLCTNNTVISFFEYSADDVEIPILKRLNTDGTILRESEDATLLTQSLLDAIIDMAIPVTTAFQDALGELELEVLTEPDIVQSKALYILTSEIAVLRNAIAPVAGLIGSLKYHNSKMASTSKVTAGNAFEENGDVLSSKPTVYRKQSILHSGIEISDVTVTYLGDVEDHVLLIQEAYDQMRRSADNLVDLIFNTIGAFQNESMKTLTLITCFFLPLSFLTGYFGMNFERFAAIKNSDAYFWEIAIPVGVFVFLVLSKDLLQRWASKWANKILIWRARKRRTVPEAHRQTS</sequence>
<dbReference type="AlphaFoldDB" id="W2RZX5"/>
<evidence type="ECO:0000256" key="1">
    <source>
        <dbReference type="ARBA" id="ARBA00004651"/>
    </source>
</evidence>
<dbReference type="eggNOG" id="ENOG502QVFZ">
    <property type="taxonomic scope" value="Eukaryota"/>
</dbReference>
<feature type="compositionally biased region" description="Basic and acidic residues" evidence="8">
    <location>
        <begin position="26"/>
        <end position="35"/>
    </location>
</feature>
<dbReference type="GO" id="GO:0050897">
    <property type="term" value="F:cobalt ion binding"/>
    <property type="evidence" value="ECO:0007669"/>
    <property type="project" value="TreeGrafter"/>
</dbReference>
<dbReference type="InterPro" id="IPR045861">
    <property type="entry name" value="CorA_cytoplasmic_dom"/>
</dbReference>
<evidence type="ECO:0000256" key="7">
    <source>
        <dbReference type="ARBA" id="ARBA00023136"/>
    </source>
</evidence>
<name>W2RZX5_CYPE1</name>
<dbReference type="OrthoDB" id="165352at2759"/>
<comment type="subcellular location">
    <subcellularLocation>
        <location evidence="1">Cell membrane</location>
        <topology evidence="1">Multi-pass membrane protein</topology>
    </subcellularLocation>
</comment>
<keyword evidence="4" id="KW-1003">Cell membrane</keyword>
<dbReference type="InterPro" id="IPR045863">
    <property type="entry name" value="CorA_TM1_TM2"/>
</dbReference>
<dbReference type="Gene3D" id="3.30.460.20">
    <property type="entry name" value="CorA soluble domain-like"/>
    <property type="match status" value="1"/>
</dbReference>
<dbReference type="Gene3D" id="1.20.58.340">
    <property type="entry name" value="Magnesium transport protein CorA, transmembrane region"/>
    <property type="match status" value="2"/>
</dbReference>
<gene>
    <name evidence="10" type="ORF">HMPREF1541_03814</name>
</gene>
<evidence type="ECO:0000256" key="2">
    <source>
        <dbReference type="ARBA" id="ARBA00009765"/>
    </source>
</evidence>
<evidence type="ECO:0000256" key="3">
    <source>
        <dbReference type="ARBA" id="ARBA00022448"/>
    </source>
</evidence>
<feature type="compositionally biased region" description="Polar residues" evidence="8">
    <location>
        <begin position="45"/>
        <end position="58"/>
    </location>
</feature>
<keyword evidence="3" id="KW-0813">Transport</keyword>
<keyword evidence="5 9" id="KW-0812">Transmembrane</keyword>